<dbReference type="PANTHER" id="PTHR10954">
    <property type="entry name" value="RIBONUCLEASE H2 SUBUNIT A"/>
    <property type="match status" value="1"/>
</dbReference>
<dbReference type="PANTHER" id="PTHR10954:SF18">
    <property type="entry name" value="RIBONUCLEASE HII"/>
    <property type="match status" value="1"/>
</dbReference>
<dbReference type="NCBIfam" id="NF000595">
    <property type="entry name" value="PRK00015.1-3"/>
    <property type="match status" value="1"/>
</dbReference>
<dbReference type="InterPro" id="IPR024567">
    <property type="entry name" value="RNase_HII/HIII_dom"/>
</dbReference>
<reference evidence="19" key="1">
    <citation type="submission" date="2017-04" db="EMBL/GenBank/DDBJ databases">
        <authorList>
            <person name="Varghese N."/>
            <person name="Submissions S."/>
        </authorList>
    </citation>
    <scope>NUCLEOTIDE SEQUENCE [LARGE SCALE GENOMIC DNA]</scope>
    <source>
        <strain evidence="19">DSM 9293</strain>
    </source>
</reference>
<comment type="function">
    <text evidence="3 14 16">Endonuclease that specifically degrades the RNA of RNA-DNA hybrids.</text>
</comment>
<evidence type="ECO:0000256" key="15">
    <source>
        <dbReference type="PROSITE-ProRule" id="PRU01319"/>
    </source>
</evidence>
<comment type="similarity">
    <text evidence="5 14 16">Belongs to the RNase HII family.</text>
</comment>
<evidence type="ECO:0000256" key="1">
    <source>
        <dbReference type="ARBA" id="ARBA00000077"/>
    </source>
</evidence>
<comment type="cofactor">
    <cofactor evidence="2">
        <name>Mg(2+)</name>
        <dbReference type="ChEBI" id="CHEBI:18420"/>
    </cofactor>
</comment>
<evidence type="ECO:0000256" key="14">
    <source>
        <dbReference type="HAMAP-Rule" id="MF_00052"/>
    </source>
</evidence>
<evidence type="ECO:0000313" key="18">
    <source>
        <dbReference type="EMBL" id="SMC07359.1"/>
    </source>
</evidence>
<dbReference type="GO" id="GO:0003723">
    <property type="term" value="F:RNA binding"/>
    <property type="evidence" value="ECO:0007669"/>
    <property type="project" value="UniProtKB-UniRule"/>
</dbReference>
<feature type="binding site" evidence="14 15">
    <location>
        <position position="32"/>
    </location>
    <ligand>
        <name>a divalent metal cation</name>
        <dbReference type="ChEBI" id="CHEBI:60240"/>
    </ligand>
</feature>
<evidence type="ECO:0000256" key="4">
    <source>
        <dbReference type="ARBA" id="ARBA00004496"/>
    </source>
</evidence>
<keyword evidence="11 14" id="KW-0255">Endonuclease</keyword>
<protein>
    <recommendedName>
        <fullName evidence="7 14">Ribonuclease HII</fullName>
        <shortName evidence="14">RNase HII</shortName>
        <ecNumber evidence="6 14">3.1.26.4</ecNumber>
    </recommendedName>
</protein>
<keyword evidence="9 14" id="KW-0540">Nuclease</keyword>
<dbReference type="InterPro" id="IPR036397">
    <property type="entry name" value="RNaseH_sf"/>
</dbReference>
<comment type="subcellular location">
    <subcellularLocation>
        <location evidence="4 14">Cytoplasm</location>
    </subcellularLocation>
</comment>
<keyword evidence="19" id="KW-1185">Reference proteome</keyword>
<dbReference type="OrthoDB" id="9803420at2"/>
<dbReference type="GO" id="GO:0043137">
    <property type="term" value="P:DNA replication, removal of RNA primer"/>
    <property type="evidence" value="ECO:0007669"/>
    <property type="project" value="TreeGrafter"/>
</dbReference>
<evidence type="ECO:0000256" key="8">
    <source>
        <dbReference type="ARBA" id="ARBA00022490"/>
    </source>
</evidence>
<dbReference type="CDD" id="cd07182">
    <property type="entry name" value="RNase_HII_bacteria_HII_like"/>
    <property type="match status" value="1"/>
</dbReference>
<dbReference type="GO" id="GO:0005737">
    <property type="term" value="C:cytoplasm"/>
    <property type="evidence" value="ECO:0007669"/>
    <property type="project" value="UniProtKB-SubCell"/>
</dbReference>
<dbReference type="GO" id="GO:0006298">
    <property type="term" value="P:mismatch repair"/>
    <property type="evidence" value="ECO:0007669"/>
    <property type="project" value="TreeGrafter"/>
</dbReference>
<dbReference type="Gene3D" id="3.30.420.10">
    <property type="entry name" value="Ribonuclease H-like superfamily/Ribonuclease H"/>
    <property type="match status" value="1"/>
</dbReference>
<feature type="binding site" evidence="14 15">
    <location>
        <position position="33"/>
    </location>
    <ligand>
        <name>a divalent metal cation</name>
        <dbReference type="ChEBI" id="CHEBI:60240"/>
    </ligand>
</feature>
<gene>
    <name evidence="14" type="primary">rnhB</name>
    <name evidence="18" type="ORF">SAMN00768000_3345</name>
</gene>
<evidence type="ECO:0000256" key="13">
    <source>
        <dbReference type="ARBA" id="ARBA00023211"/>
    </source>
</evidence>
<sequence>MTERPNEEVRWFAKIQWEQQFWRKGWAVAGVDEVGRGPLAGPVVAAAVILDPYTDIMGIDDSKKLSALKRQRLYEDICRTAIAIGVGAVGPRTIERINILEASRMAMARALGHLTIRPRVVLTDAMRIGGPWEELPIVHGDQVSASIGAASVIAKVVRDRYMQELALQFPVYGFEQHKGYPTAYHRAMILQYGPSTAHRRSFLRKMMSSAQEWVDFSL</sequence>
<evidence type="ECO:0000256" key="9">
    <source>
        <dbReference type="ARBA" id="ARBA00022722"/>
    </source>
</evidence>
<comment type="catalytic activity">
    <reaction evidence="1 14 15 16">
        <text>Endonucleolytic cleavage to 5'-phosphomonoester.</text>
        <dbReference type="EC" id="3.1.26.4"/>
    </reaction>
</comment>
<evidence type="ECO:0000256" key="10">
    <source>
        <dbReference type="ARBA" id="ARBA00022723"/>
    </source>
</evidence>
<evidence type="ECO:0000259" key="17">
    <source>
        <dbReference type="PROSITE" id="PS51975"/>
    </source>
</evidence>
<dbReference type="RefSeq" id="WP_051351033.1">
    <property type="nucleotide sequence ID" value="NZ_FWWY01000001.1"/>
</dbReference>
<dbReference type="PROSITE" id="PS51975">
    <property type="entry name" value="RNASE_H_2"/>
    <property type="match status" value="1"/>
</dbReference>
<dbReference type="Pfam" id="PF01351">
    <property type="entry name" value="RNase_HII"/>
    <property type="match status" value="1"/>
</dbReference>
<keyword evidence="10 14" id="KW-0479">Metal-binding</keyword>
<comment type="cofactor">
    <cofactor evidence="14 15">
        <name>Mn(2+)</name>
        <dbReference type="ChEBI" id="CHEBI:29035"/>
    </cofactor>
    <cofactor evidence="14 15">
        <name>Mg(2+)</name>
        <dbReference type="ChEBI" id="CHEBI:18420"/>
    </cofactor>
    <text evidence="14 15">Manganese or magnesium. Binds 1 divalent metal ion per monomer in the absence of substrate. May bind a second metal ion after substrate binding.</text>
</comment>
<dbReference type="GO" id="GO:0030145">
    <property type="term" value="F:manganese ion binding"/>
    <property type="evidence" value="ECO:0007669"/>
    <property type="project" value="UniProtKB-UniRule"/>
</dbReference>
<evidence type="ECO:0000256" key="16">
    <source>
        <dbReference type="RuleBase" id="RU003515"/>
    </source>
</evidence>
<evidence type="ECO:0000256" key="11">
    <source>
        <dbReference type="ARBA" id="ARBA00022759"/>
    </source>
</evidence>
<evidence type="ECO:0000256" key="12">
    <source>
        <dbReference type="ARBA" id="ARBA00022801"/>
    </source>
</evidence>
<dbReference type="SUPFAM" id="SSF53098">
    <property type="entry name" value="Ribonuclease H-like"/>
    <property type="match status" value="1"/>
</dbReference>
<proteinExistence type="inferred from homology"/>
<keyword evidence="12 14" id="KW-0378">Hydrolase</keyword>
<dbReference type="AlphaFoldDB" id="A0A1W1WME9"/>
<evidence type="ECO:0000256" key="6">
    <source>
        <dbReference type="ARBA" id="ARBA00012180"/>
    </source>
</evidence>
<evidence type="ECO:0000313" key="19">
    <source>
        <dbReference type="Proteomes" id="UP000192660"/>
    </source>
</evidence>
<dbReference type="Proteomes" id="UP000192660">
    <property type="component" value="Unassembled WGS sequence"/>
</dbReference>
<dbReference type="InterPro" id="IPR022898">
    <property type="entry name" value="RNase_HII"/>
</dbReference>
<organism evidence="18 19">
    <name type="scientific">Sulfobacillus thermosulfidooxidans (strain DSM 9293 / VKM B-1269 / AT-1)</name>
    <dbReference type="NCBI Taxonomy" id="929705"/>
    <lineage>
        <taxon>Bacteria</taxon>
        <taxon>Bacillati</taxon>
        <taxon>Bacillota</taxon>
        <taxon>Clostridia</taxon>
        <taxon>Eubacteriales</taxon>
        <taxon>Clostridiales Family XVII. Incertae Sedis</taxon>
        <taxon>Sulfobacillus</taxon>
    </lineage>
</organism>
<dbReference type="InterPro" id="IPR001352">
    <property type="entry name" value="RNase_HII/HIII"/>
</dbReference>
<dbReference type="GO" id="GO:0004523">
    <property type="term" value="F:RNA-DNA hybrid ribonuclease activity"/>
    <property type="evidence" value="ECO:0007669"/>
    <property type="project" value="UniProtKB-UniRule"/>
</dbReference>
<evidence type="ECO:0000256" key="2">
    <source>
        <dbReference type="ARBA" id="ARBA00001946"/>
    </source>
</evidence>
<feature type="binding site" evidence="14 15">
    <location>
        <position position="124"/>
    </location>
    <ligand>
        <name>a divalent metal cation</name>
        <dbReference type="ChEBI" id="CHEBI:60240"/>
    </ligand>
</feature>
<dbReference type="NCBIfam" id="NF000594">
    <property type="entry name" value="PRK00015.1-1"/>
    <property type="match status" value="1"/>
</dbReference>
<accession>A0A1W1WME9</accession>
<evidence type="ECO:0000256" key="5">
    <source>
        <dbReference type="ARBA" id="ARBA00007383"/>
    </source>
</evidence>
<dbReference type="InterPro" id="IPR012337">
    <property type="entry name" value="RNaseH-like_sf"/>
</dbReference>
<evidence type="ECO:0000256" key="7">
    <source>
        <dbReference type="ARBA" id="ARBA00019179"/>
    </source>
</evidence>
<name>A0A1W1WME9_SULTA</name>
<feature type="domain" description="RNase H type-2" evidence="17">
    <location>
        <begin position="26"/>
        <end position="218"/>
    </location>
</feature>
<dbReference type="EC" id="3.1.26.4" evidence="6 14"/>
<dbReference type="GO" id="GO:0032299">
    <property type="term" value="C:ribonuclease H2 complex"/>
    <property type="evidence" value="ECO:0007669"/>
    <property type="project" value="TreeGrafter"/>
</dbReference>
<dbReference type="HAMAP" id="MF_00052_B">
    <property type="entry name" value="RNase_HII_B"/>
    <property type="match status" value="1"/>
</dbReference>
<evidence type="ECO:0000256" key="3">
    <source>
        <dbReference type="ARBA" id="ARBA00004065"/>
    </source>
</evidence>
<keyword evidence="13 14" id="KW-0464">Manganese</keyword>
<dbReference type="EMBL" id="FWWY01000001">
    <property type="protein sequence ID" value="SMC07359.1"/>
    <property type="molecule type" value="Genomic_DNA"/>
</dbReference>
<dbReference type="STRING" id="28034.BFX07_07060"/>
<keyword evidence="8 14" id="KW-0963">Cytoplasm</keyword>